<feature type="domain" description="CtsR C-terminal dimerization" evidence="10">
    <location>
        <begin position="78"/>
        <end position="148"/>
    </location>
</feature>
<keyword evidence="3 8" id="KW-0678">Repressor</keyword>
<feature type="domain" description="CtsR N-terminal HTH" evidence="9">
    <location>
        <begin position="3"/>
        <end position="73"/>
    </location>
</feature>
<dbReference type="EMBL" id="VLKZ01000012">
    <property type="protein sequence ID" value="TWI53592.1"/>
    <property type="molecule type" value="Genomic_DNA"/>
</dbReference>
<dbReference type="OrthoDB" id="1680813at2"/>
<dbReference type="AlphaFoldDB" id="A0A562QA05"/>
<comment type="similarity">
    <text evidence="1 8">Belongs to the CtsR family.</text>
</comment>
<evidence type="ECO:0000256" key="2">
    <source>
        <dbReference type="ARBA" id="ARBA00014129"/>
    </source>
</evidence>
<dbReference type="GO" id="GO:0006355">
    <property type="term" value="P:regulation of DNA-templated transcription"/>
    <property type="evidence" value="ECO:0007669"/>
    <property type="project" value="UniProtKB-UniRule"/>
</dbReference>
<dbReference type="FunFam" id="3.30.56.130:FF:000001">
    <property type="entry name" value="Transcriptional regulator CtsR"/>
    <property type="match status" value="1"/>
</dbReference>
<dbReference type="Pfam" id="PF17727">
    <property type="entry name" value="CtsR_C"/>
    <property type="match status" value="1"/>
</dbReference>
<dbReference type="InterPro" id="IPR041902">
    <property type="entry name" value="CtsR_N_sf"/>
</dbReference>
<evidence type="ECO:0000256" key="8">
    <source>
        <dbReference type="PIRNR" id="PIRNR010607"/>
    </source>
</evidence>
<keyword evidence="7 8" id="KW-0804">Transcription</keyword>
<evidence type="ECO:0000259" key="9">
    <source>
        <dbReference type="Pfam" id="PF05848"/>
    </source>
</evidence>
<dbReference type="RefSeq" id="WP_144451512.1">
    <property type="nucleotide sequence ID" value="NZ_VLKZ01000012.1"/>
</dbReference>
<comment type="caution">
    <text evidence="11">The sequence shown here is derived from an EMBL/GenBank/DDBJ whole genome shotgun (WGS) entry which is preliminary data.</text>
</comment>
<dbReference type="Pfam" id="PF05848">
    <property type="entry name" value="CtsR"/>
    <property type="match status" value="1"/>
</dbReference>
<protein>
    <recommendedName>
        <fullName evidence="2 8">Transcriptional regulator CtsR</fullName>
    </recommendedName>
</protein>
<keyword evidence="4 8" id="KW-0805">Transcription regulation</keyword>
<organism evidence="11 12">
    <name type="scientific">Halalkalibacter nanhaiisediminis</name>
    <dbReference type="NCBI Taxonomy" id="688079"/>
    <lineage>
        <taxon>Bacteria</taxon>
        <taxon>Bacillati</taxon>
        <taxon>Bacillota</taxon>
        <taxon>Bacilli</taxon>
        <taxon>Bacillales</taxon>
        <taxon>Bacillaceae</taxon>
        <taxon>Halalkalibacter</taxon>
    </lineage>
</organism>
<sequence length="154" mass="17804">MRNISDIIEDYLKATIKNSGNEALEIKRSEIAKKFQCVPSQINYVIRTRFTVEKGYLVESKRGGGGYIRIMKVSPHNHLDLFDQMIQIIGQHIDQHTAENIIIRLFEEKAITKREATLMISAVDRTLYLANVSHRDEVRANILKAMLKTLKYKE</sequence>
<proteinExistence type="inferred from homology"/>
<accession>A0A562QA05</accession>
<evidence type="ECO:0000256" key="1">
    <source>
        <dbReference type="ARBA" id="ARBA00010189"/>
    </source>
</evidence>
<evidence type="ECO:0000256" key="7">
    <source>
        <dbReference type="ARBA" id="ARBA00023163"/>
    </source>
</evidence>
<keyword evidence="5" id="KW-0346">Stress response</keyword>
<evidence type="ECO:0000256" key="5">
    <source>
        <dbReference type="ARBA" id="ARBA00023016"/>
    </source>
</evidence>
<dbReference type="InterPro" id="IPR041473">
    <property type="entry name" value="CtsR_C"/>
</dbReference>
<evidence type="ECO:0000313" key="12">
    <source>
        <dbReference type="Proteomes" id="UP000315711"/>
    </source>
</evidence>
<evidence type="ECO:0000256" key="6">
    <source>
        <dbReference type="ARBA" id="ARBA00023125"/>
    </source>
</evidence>
<dbReference type="Proteomes" id="UP000315711">
    <property type="component" value="Unassembled WGS sequence"/>
</dbReference>
<dbReference type="PIRSF" id="PIRSF010607">
    <property type="entry name" value="Txn_repr_CtsR"/>
    <property type="match status" value="1"/>
</dbReference>
<dbReference type="Gene3D" id="1.10.1200.150">
    <property type="entry name" value="Transcriptional regulator CtsR, C-terminal domain"/>
    <property type="match status" value="1"/>
</dbReference>
<keyword evidence="12" id="KW-1185">Reference proteome</keyword>
<dbReference type="Gene3D" id="3.30.56.130">
    <property type="entry name" value="Transcriptional regulator CtsR, winged HTH domain"/>
    <property type="match status" value="1"/>
</dbReference>
<evidence type="ECO:0000256" key="4">
    <source>
        <dbReference type="ARBA" id="ARBA00023015"/>
    </source>
</evidence>
<dbReference type="InterPro" id="IPR041908">
    <property type="entry name" value="CtsR_C_sf"/>
</dbReference>
<evidence type="ECO:0000256" key="3">
    <source>
        <dbReference type="ARBA" id="ARBA00022491"/>
    </source>
</evidence>
<dbReference type="GO" id="GO:0003677">
    <property type="term" value="F:DNA binding"/>
    <property type="evidence" value="ECO:0007669"/>
    <property type="project" value="UniProtKB-UniRule"/>
</dbReference>
<keyword evidence="6 8" id="KW-0238">DNA-binding</keyword>
<reference evidence="11 12" key="1">
    <citation type="journal article" date="2015" name="Stand. Genomic Sci.">
        <title>Genomic Encyclopedia of Bacterial and Archaeal Type Strains, Phase III: the genomes of soil and plant-associated and newly described type strains.</title>
        <authorList>
            <person name="Whitman W.B."/>
            <person name="Woyke T."/>
            <person name="Klenk H.P."/>
            <person name="Zhou Y."/>
            <person name="Lilburn T.G."/>
            <person name="Beck B.J."/>
            <person name="De Vos P."/>
            <person name="Vandamme P."/>
            <person name="Eisen J.A."/>
            <person name="Garrity G."/>
            <person name="Hugenholtz P."/>
            <person name="Kyrpides N.C."/>
        </authorList>
    </citation>
    <scope>NUCLEOTIDE SEQUENCE [LARGE SCALE GENOMIC DNA]</scope>
    <source>
        <strain evidence="11 12">CGMCC 1.10116</strain>
    </source>
</reference>
<name>A0A562QA05_9BACI</name>
<dbReference type="InterPro" id="IPR008463">
    <property type="entry name" value="CtsR"/>
</dbReference>
<evidence type="ECO:0000313" key="11">
    <source>
        <dbReference type="EMBL" id="TWI53592.1"/>
    </source>
</evidence>
<gene>
    <name evidence="11" type="ORF">IQ10_03320</name>
</gene>
<dbReference type="InterPro" id="IPR040465">
    <property type="entry name" value="CtsR_N"/>
</dbReference>
<evidence type="ECO:0000259" key="10">
    <source>
        <dbReference type="Pfam" id="PF17727"/>
    </source>
</evidence>